<dbReference type="FunFam" id="3.40.50.300:FF:000078">
    <property type="entry name" value="Elongation factor 4"/>
    <property type="match status" value="1"/>
</dbReference>
<dbReference type="NCBIfam" id="TIGR00231">
    <property type="entry name" value="small_GTP"/>
    <property type="match status" value="1"/>
</dbReference>
<dbReference type="CDD" id="cd03709">
    <property type="entry name" value="lepA_C"/>
    <property type="match status" value="1"/>
</dbReference>
<dbReference type="SUPFAM" id="SSF52540">
    <property type="entry name" value="P-loop containing nucleoside triphosphate hydrolases"/>
    <property type="match status" value="1"/>
</dbReference>
<dbReference type="FunFam" id="2.40.30.10:FF:000015">
    <property type="entry name" value="Translation factor GUF1, mitochondrial"/>
    <property type="match status" value="1"/>
</dbReference>
<evidence type="ECO:0000256" key="1">
    <source>
        <dbReference type="ARBA" id="ARBA00005454"/>
    </source>
</evidence>
<comment type="catalytic activity">
    <reaction evidence="8">
        <text>GTP + H2O = GDP + phosphate + H(+)</text>
        <dbReference type="Rhea" id="RHEA:19669"/>
        <dbReference type="ChEBI" id="CHEBI:15377"/>
        <dbReference type="ChEBI" id="CHEBI:15378"/>
        <dbReference type="ChEBI" id="CHEBI:37565"/>
        <dbReference type="ChEBI" id="CHEBI:43474"/>
        <dbReference type="ChEBI" id="CHEBI:58189"/>
        <dbReference type="EC" id="3.6.5.n1"/>
    </reaction>
</comment>
<evidence type="ECO:0000259" key="9">
    <source>
        <dbReference type="PROSITE" id="PS51722"/>
    </source>
</evidence>
<organism evidence="10 11">
    <name type="scientific">Candidatus Mycoplasma haematohominis</name>
    <dbReference type="NCBI Taxonomy" id="1494318"/>
    <lineage>
        <taxon>Bacteria</taxon>
        <taxon>Bacillati</taxon>
        <taxon>Mycoplasmatota</taxon>
        <taxon>Mollicutes</taxon>
        <taxon>Mycoplasmataceae</taxon>
        <taxon>Mycoplasma</taxon>
    </lineage>
</organism>
<dbReference type="GO" id="GO:0005886">
    <property type="term" value="C:plasma membrane"/>
    <property type="evidence" value="ECO:0007669"/>
    <property type="project" value="UniProtKB-SubCell"/>
</dbReference>
<dbReference type="InterPro" id="IPR006297">
    <property type="entry name" value="EF-4"/>
</dbReference>
<protein>
    <recommendedName>
        <fullName evidence="8">Elongation factor 4</fullName>
        <shortName evidence="8">EF-4</shortName>
        <ecNumber evidence="8">3.6.5.n1</ecNumber>
    </recommendedName>
    <alternativeName>
        <fullName evidence="8">Ribosomal back-translocase LepA</fullName>
    </alternativeName>
</protein>
<sequence length="600" mass="67485">MKTSPPLIKNFCIIAHIDHGKTTLSDRLIEITSALSDREMKPQILDSMDLERERGITIKLNAVRLIYKKGTEQETQLNLIDTPGHADFSYEVSRSLSACEGTILVIDATQGIQAQTISNFFLALKANLKIVVAINKIDMPAARLEMVHQQIKDKLGLNPEEAIPISAKSGMGVDTLLDTCISKFPSASTDVNKPLKALIFDSYYDPFKGVIIFIRIFEGILRTGDRIKFMRFNNSADVIDLGIKTPKMVSIKELRAGEVGWVSANVKNLKEVKTGDTITLADTPCLEPLPGYEDVLPMVYSSFFPVETEKKNLFKSAVEKLSLSDGSFEYQYESSPSLGFGCRCGFLGLLHLEIIKERLSREYGMTVIVTNPAVKYEVHLTNGEYFYLTSPSDLPDPTKVALIKEPYVAAEINTPKEHIGKIMELLERFRARYVDLEYLSADQATLKYELPLSEIIQDFYDAIKTITHGYGVIDYELIGYKENKLVKVDILINGVIAPSFSFISEPGDSAYRKGKKLVDKLKENISPHLFEITIQAVINNRVICREDIRALRKNVTAKCYGGDITRKKKLWEQQKQGKKKMKQIGKVSLPPNIFEKVFKN</sequence>
<dbReference type="PROSITE" id="PS00301">
    <property type="entry name" value="G_TR_1"/>
    <property type="match status" value="1"/>
</dbReference>
<evidence type="ECO:0000256" key="7">
    <source>
        <dbReference type="ARBA" id="ARBA00023136"/>
    </source>
</evidence>
<dbReference type="InterPro" id="IPR035647">
    <property type="entry name" value="EFG_III/V"/>
</dbReference>
<keyword evidence="7 8" id="KW-0472">Membrane</keyword>
<dbReference type="EMBL" id="BIMN01000001">
    <property type="protein sequence ID" value="GCE63170.1"/>
    <property type="molecule type" value="Genomic_DNA"/>
</dbReference>
<dbReference type="Proteomes" id="UP000324831">
    <property type="component" value="Unassembled WGS sequence"/>
</dbReference>
<keyword evidence="3 8" id="KW-0547">Nucleotide-binding</keyword>
<evidence type="ECO:0000256" key="4">
    <source>
        <dbReference type="ARBA" id="ARBA00022801"/>
    </source>
</evidence>
<keyword evidence="10" id="KW-0251">Elongation factor</keyword>
<dbReference type="InterPro" id="IPR004161">
    <property type="entry name" value="EFTu-like_2"/>
</dbReference>
<dbReference type="InterPro" id="IPR000795">
    <property type="entry name" value="T_Tr_GTP-bd_dom"/>
</dbReference>
<evidence type="ECO:0000256" key="5">
    <source>
        <dbReference type="ARBA" id="ARBA00022917"/>
    </source>
</evidence>
<dbReference type="Pfam" id="PF00679">
    <property type="entry name" value="EFG_C"/>
    <property type="match status" value="1"/>
</dbReference>
<feature type="domain" description="Tr-type G" evidence="9">
    <location>
        <begin position="6"/>
        <end position="188"/>
    </location>
</feature>
<dbReference type="Pfam" id="PF00009">
    <property type="entry name" value="GTP_EFTU"/>
    <property type="match status" value="1"/>
</dbReference>
<feature type="binding site" evidence="8">
    <location>
        <begin position="135"/>
        <end position="138"/>
    </location>
    <ligand>
        <name>GTP</name>
        <dbReference type="ChEBI" id="CHEBI:37565"/>
    </ligand>
</feature>
<reference evidence="10 11" key="1">
    <citation type="submission" date="2019-01" db="EMBL/GenBank/DDBJ databases">
        <title>Draft genome sequences of Candidatus Mycoplasma haemohominis SWG34-3 identified from a patient with pyrexia, anemia and liver dysfunction.</title>
        <authorList>
            <person name="Sekizuka T."/>
            <person name="Hattori N."/>
            <person name="Katano H."/>
            <person name="Takuma T."/>
            <person name="Ito T."/>
            <person name="Arai N."/>
            <person name="Yanai R."/>
            <person name="Ishii S."/>
            <person name="Miura Y."/>
            <person name="Tokunaga T."/>
            <person name="Watanabe H."/>
            <person name="Nomura N."/>
            <person name="Eguchi J."/>
            <person name="Arai T."/>
            <person name="Hasegawa H."/>
            <person name="Nakamaki T."/>
            <person name="Wakita T."/>
            <person name="Niki Y."/>
            <person name="Kuroda M."/>
        </authorList>
    </citation>
    <scope>NUCLEOTIDE SEQUENCE [LARGE SCALE GENOMIC DNA]</scope>
    <source>
        <strain evidence="10">SWG34-3</strain>
    </source>
</reference>
<keyword evidence="4 8" id="KW-0378">Hydrolase</keyword>
<feature type="binding site" evidence="8">
    <location>
        <begin position="18"/>
        <end position="23"/>
    </location>
    <ligand>
        <name>GTP</name>
        <dbReference type="ChEBI" id="CHEBI:37565"/>
    </ligand>
</feature>
<comment type="similarity">
    <text evidence="1 8">Belongs to the TRAFAC class translation factor GTPase superfamily. Classic translation factor GTPase family. LepA subfamily.</text>
</comment>
<evidence type="ECO:0000256" key="6">
    <source>
        <dbReference type="ARBA" id="ARBA00023134"/>
    </source>
</evidence>
<dbReference type="Pfam" id="PF03144">
    <property type="entry name" value="GTP_EFTU_D2"/>
    <property type="match status" value="1"/>
</dbReference>
<accession>A0A478FT39</accession>
<comment type="subcellular location">
    <subcellularLocation>
        <location evidence="8">Cell membrane</location>
        <topology evidence="8">Peripheral membrane protein</topology>
        <orientation evidence="8">Cytoplasmic side</orientation>
    </subcellularLocation>
</comment>
<dbReference type="InterPro" id="IPR000640">
    <property type="entry name" value="EFG_V-like"/>
</dbReference>
<comment type="function">
    <text evidence="8">Required for accurate and efficient protein synthesis under certain stress conditions. May act as a fidelity factor of the translation reaction, by catalyzing a one-codon backward translocation of tRNAs on improperly translocated ribosomes. Back-translocation proceeds from a post-translocation (POST) complex to a pre-translocation (PRE) complex, thus giving elongation factor G a second chance to translocate the tRNAs correctly. Binds to ribosomes in a GTP-dependent manner.</text>
</comment>
<dbReference type="InterPro" id="IPR005225">
    <property type="entry name" value="Small_GTP-bd"/>
</dbReference>
<keyword evidence="2 8" id="KW-1003">Cell membrane</keyword>
<dbReference type="Gene3D" id="3.30.70.870">
    <property type="entry name" value="Elongation Factor G (Translational Gtpase), domain 3"/>
    <property type="match status" value="1"/>
</dbReference>
<dbReference type="FunFam" id="3.30.70.240:FF:000007">
    <property type="entry name" value="Translation factor GUF1, mitochondrial"/>
    <property type="match status" value="1"/>
</dbReference>
<proteinExistence type="inferred from homology"/>
<dbReference type="CDD" id="cd01890">
    <property type="entry name" value="LepA"/>
    <property type="match status" value="1"/>
</dbReference>
<dbReference type="PANTHER" id="PTHR43512">
    <property type="entry name" value="TRANSLATION FACTOR GUF1-RELATED"/>
    <property type="match status" value="1"/>
</dbReference>
<dbReference type="NCBIfam" id="TIGR01393">
    <property type="entry name" value="lepA"/>
    <property type="match status" value="1"/>
</dbReference>
<dbReference type="Gene3D" id="3.40.50.300">
    <property type="entry name" value="P-loop containing nucleotide triphosphate hydrolases"/>
    <property type="match status" value="1"/>
</dbReference>
<dbReference type="HAMAP" id="MF_00071">
    <property type="entry name" value="LepA"/>
    <property type="match status" value="1"/>
</dbReference>
<dbReference type="EC" id="3.6.5.n1" evidence="8"/>
<dbReference type="PROSITE" id="PS51722">
    <property type="entry name" value="G_TR_2"/>
    <property type="match status" value="1"/>
</dbReference>
<evidence type="ECO:0000313" key="10">
    <source>
        <dbReference type="EMBL" id="GCE63170.1"/>
    </source>
</evidence>
<dbReference type="AlphaFoldDB" id="A0A478FT39"/>
<dbReference type="InterPro" id="IPR013842">
    <property type="entry name" value="LepA_CTD"/>
</dbReference>
<evidence type="ECO:0000256" key="3">
    <source>
        <dbReference type="ARBA" id="ARBA00022741"/>
    </source>
</evidence>
<dbReference type="Pfam" id="PF06421">
    <property type="entry name" value="LepA_C"/>
    <property type="match status" value="1"/>
</dbReference>
<dbReference type="PRINTS" id="PR00315">
    <property type="entry name" value="ELONGATNFCT"/>
</dbReference>
<evidence type="ECO:0000313" key="11">
    <source>
        <dbReference type="Proteomes" id="UP000324831"/>
    </source>
</evidence>
<dbReference type="GO" id="GO:0045727">
    <property type="term" value="P:positive regulation of translation"/>
    <property type="evidence" value="ECO:0007669"/>
    <property type="project" value="UniProtKB-UniRule"/>
</dbReference>
<evidence type="ECO:0000256" key="8">
    <source>
        <dbReference type="HAMAP-Rule" id="MF_00071"/>
    </source>
</evidence>
<dbReference type="InterPro" id="IPR038363">
    <property type="entry name" value="LepA_C_sf"/>
</dbReference>
<dbReference type="InterPro" id="IPR027417">
    <property type="entry name" value="P-loop_NTPase"/>
</dbReference>
<keyword evidence="6 8" id="KW-0342">GTP-binding</keyword>
<dbReference type="InterPro" id="IPR035654">
    <property type="entry name" value="LepA_IV"/>
</dbReference>
<dbReference type="GO" id="GO:0003746">
    <property type="term" value="F:translation elongation factor activity"/>
    <property type="evidence" value="ECO:0007669"/>
    <property type="project" value="UniProtKB-UniRule"/>
</dbReference>
<dbReference type="GO" id="GO:0003924">
    <property type="term" value="F:GTPase activity"/>
    <property type="evidence" value="ECO:0007669"/>
    <property type="project" value="UniProtKB-UniRule"/>
</dbReference>
<dbReference type="CDD" id="cd03699">
    <property type="entry name" value="EF4_II"/>
    <property type="match status" value="1"/>
</dbReference>
<dbReference type="InterPro" id="IPR031157">
    <property type="entry name" value="G_TR_CS"/>
</dbReference>
<dbReference type="GO" id="GO:0005525">
    <property type="term" value="F:GTP binding"/>
    <property type="evidence" value="ECO:0007669"/>
    <property type="project" value="UniProtKB-UniRule"/>
</dbReference>
<dbReference type="SUPFAM" id="SSF54980">
    <property type="entry name" value="EF-G C-terminal domain-like"/>
    <property type="match status" value="2"/>
</dbReference>
<dbReference type="PANTHER" id="PTHR43512:SF4">
    <property type="entry name" value="TRANSLATION FACTOR GUF1 HOMOLOG, CHLOROPLASTIC"/>
    <property type="match status" value="1"/>
</dbReference>
<dbReference type="Gene3D" id="3.30.70.240">
    <property type="match status" value="1"/>
</dbReference>
<dbReference type="Gene3D" id="3.30.70.2570">
    <property type="entry name" value="Elongation factor 4, C-terminal domain"/>
    <property type="match status" value="1"/>
</dbReference>
<dbReference type="Gene3D" id="2.40.30.10">
    <property type="entry name" value="Translation factors"/>
    <property type="match status" value="1"/>
</dbReference>
<keyword evidence="5 8" id="KW-0648">Protein biosynthesis</keyword>
<evidence type="ECO:0000256" key="2">
    <source>
        <dbReference type="ARBA" id="ARBA00022475"/>
    </source>
</evidence>
<comment type="caution">
    <text evidence="10">The sequence shown here is derived from an EMBL/GenBank/DDBJ whole genome shotgun (WGS) entry which is preliminary data.</text>
</comment>
<dbReference type="GO" id="GO:0043022">
    <property type="term" value="F:ribosome binding"/>
    <property type="evidence" value="ECO:0007669"/>
    <property type="project" value="UniProtKB-UniRule"/>
</dbReference>
<name>A0A478FT39_9MOLU</name>
<gene>
    <name evidence="8 10" type="primary">lepA</name>
    <name evidence="10" type="ORF">MHSWG343_01480</name>
</gene>